<dbReference type="Gene3D" id="3.20.20.120">
    <property type="entry name" value="Enolase-like C-terminal domain"/>
    <property type="match status" value="1"/>
</dbReference>
<dbReference type="GO" id="GO:0000287">
    <property type="term" value="F:magnesium ion binding"/>
    <property type="evidence" value="ECO:0007669"/>
    <property type="project" value="InterPro"/>
</dbReference>
<proteinExistence type="inferred from homology"/>
<dbReference type="SFLD" id="SFLDS00001">
    <property type="entry name" value="Enolase"/>
    <property type="match status" value="1"/>
</dbReference>
<evidence type="ECO:0000256" key="5">
    <source>
        <dbReference type="ARBA" id="ARBA00022842"/>
    </source>
</evidence>
<dbReference type="SUPFAM" id="SSF51604">
    <property type="entry name" value="Enolase C-terminal domain-like"/>
    <property type="match status" value="1"/>
</dbReference>
<feature type="compositionally biased region" description="Acidic residues" evidence="8">
    <location>
        <begin position="539"/>
        <end position="553"/>
    </location>
</feature>
<dbReference type="EC" id="4.2.1.11" evidence="4"/>
<dbReference type="PROSITE" id="PS00164">
    <property type="entry name" value="ENOLASE"/>
    <property type="match status" value="1"/>
</dbReference>
<evidence type="ECO:0000256" key="8">
    <source>
        <dbReference type="SAM" id="MobiDB-lite"/>
    </source>
</evidence>
<evidence type="ECO:0000256" key="3">
    <source>
        <dbReference type="ARBA" id="ARBA00009604"/>
    </source>
</evidence>
<organism evidence="11 12">
    <name type="scientific">Platanthera zijinensis</name>
    <dbReference type="NCBI Taxonomy" id="2320716"/>
    <lineage>
        <taxon>Eukaryota</taxon>
        <taxon>Viridiplantae</taxon>
        <taxon>Streptophyta</taxon>
        <taxon>Embryophyta</taxon>
        <taxon>Tracheophyta</taxon>
        <taxon>Spermatophyta</taxon>
        <taxon>Magnoliopsida</taxon>
        <taxon>Liliopsida</taxon>
        <taxon>Asparagales</taxon>
        <taxon>Orchidaceae</taxon>
        <taxon>Orchidoideae</taxon>
        <taxon>Orchideae</taxon>
        <taxon>Orchidinae</taxon>
        <taxon>Platanthera</taxon>
    </lineage>
</organism>
<keyword evidence="5" id="KW-0460">Magnesium</keyword>
<evidence type="ECO:0000256" key="2">
    <source>
        <dbReference type="ARBA" id="ARBA00005031"/>
    </source>
</evidence>
<comment type="similarity">
    <text evidence="3">Belongs to the enolase family.</text>
</comment>
<dbReference type="InterPro" id="IPR020810">
    <property type="entry name" value="Enolase_C"/>
</dbReference>
<accession>A0AAP0BLU4</accession>
<dbReference type="InterPro" id="IPR029017">
    <property type="entry name" value="Enolase-like_N"/>
</dbReference>
<dbReference type="SFLD" id="SFLDG00178">
    <property type="entry name" value="enolase"/>
    <property type="match status" value="1"/>
</dbReference>
<dbReference type="NCBIfam" id="TIGR01060">
    <property type="entry name" value="eno"/>
    <property type="match status" value="1"/>
</dbReference>
<evidence type="ECO:0000256" key="7">
    <source>
        <dbReference type="ARBA" id="ARBA00023239"/>
    </source>
</evidence>
<keyword evidence="12" id="KW-1185">Reference proteome</keyword>
<dbReference type="Gene3D" id="3.30.390.10">
    <property type="entry name" value="Enolase-like, N-terminal domain"/>
    <property type="match status" value="1"/>
</dbReference>
<dbReference type="InterPro" id="IPR020809">
    <property type="entry name" value="Enolase_CS"/>
</dbReference>
<evidence type="ECO:0000313" key="12">
    <source>
        <dbReference type="Proteomes" id="UP001418222"/>
    </source>
</evidence>
<keyword evidence="6" id="KW-0324">Glycolysis</keyword>
<dbReference type="GO" id="GO:0006096">
    <property type="term" value="P:glycolytic process"/>
    <property type="evidence" value="ECO:0007669"/>
    <property type="project" value="UniProtKB-KW"/>
</dbReference>
<dbReference type="InterPro" id="IPR020811">
    <property type="entry name" value="Enolase_N"/>
</dbReference>
<comment type="pathway">
    <text evidence="2">Carbohydrate degradation; glycolysis; pyruvate from D-glyceraldehyde 3-phosphate: step 4/5.</text>
</comment>
<comment type="cofactor">
    <cofactor evidence="1">
        <name>Mg(2+)</name>
        <dbReference type="ChEBI" id="CHEBI:18420"/>
    </cofactor>
</comment>
<feature type="domain" description="Enolase N-terminal" evidence="10">
    <location>
        <begin position="53"/>
        <end position="189"/>
    </location>
</feature>
<protein>
    <recommendedName>
        <fullName evidence="4">phosphopyruvate hydratase</fullName>
        <ecNumber evidence="4">4.2.1.11</ecNumber>
    </recommendedName>
</protein>
<dbReference type="Proteomes" id="UP001418222">
    <property type="component" value="Unassembled WGS sequence"/>
</dbReference>
<dbReference type="InterPro" id="IPR036849">
    <property type="entry name" value="Enolase-like_C_sf"/>
</dbReference>
<dbReference type="SUPFAM" id="SSF54826">
    <property type="entry name" value="Enolase N-terminal domain-like"/>
    <property type="match status" value="1"/>
</dbReference>
<evidence type="ECO:0000259" key="10">
    <source>
        <dbReference type="SMART" id="SM01193"/>
    </source>
</evidence>
<dbReference type="Pfam" id="PF03952">
    <property type="entry name" value="Enolase_N"/>
    <property type="match status" value="1"/>
</dbReference>
<dbReference type="PANTHER" id="PTHR11902">
    <property type="entry name" value="ENOLASE"/>
    <property type="match status" value="1"/>
</dbReference>
<keyword evidence="7" id="KW-0456">Lyase</keyword>
<dbReference type="SFLD" id="SFLDF00002">
    <property type="entry name" value="enolase"/>
    <property type="match status" value="1"/>
</dbReference>
<sequence length="622" mass="68284">MCRLSVGVLNSECWVLSYRKVGFYLSAKIKDKSSRPSLYVSTHMKQSAESCVTRYVKARQIFDSRGNPTVETARAHVSDGTLARAAVPSGASTGVYEALELRDGGSEYLGKGVLKAVQNVNTIIGPALIGKDPTEQTQIDNFMVQELDGTSNQWGWCKQKLGANAILAVSLAVCKAGAAVKKIPLYQHIANLAGNKNLVLPVPAFNVINGGSHAGNKLAMQEFMILPVGASSFKEAMRMGVEVYHHLKSVIKKKYGQDATNVGDEGGFAPNIQENKEGLELLKIAIAKAGYTGKVVIGMDVAASEFYNEKDQTYDLNFKEENNDGSQKISGDSLKNVYKSFVSEYPIISIEDPFDQDDWTHYAKMTEEIGHDVQIVGDDLLVTNPTRVAKAIKENTCNALLLKVNQIGSVTESIEAVKMSKHAGWGIMASHRSGETEDTFIADLSVGLATGQIKTGAPCRSERLAKYNQLLRIEEELGDAAVYAGAKFRAPNYDWSFLSVWGKDSDEFLSPDSLELGAGVQLVEVLPYRESYKYANMPQEEEEEERKDIEEEQSFYNQESSSSFSFKFQDSSLSRIQKSSCTLKAPDQKLVLDFELLIKSSKGLLDLPEADQLVAGHLNKNL</sequence>
<dbReference type="PANTHER" id="PTHR11902:SF46">
    <property type="entry name" value="ENOLASE 2"/>
    <property type="match status" value="1"/>
</dbReference>
<evidence type="ECO:0000259" key="9">
    <source>
        <dbReference type="SMART" id="SM01192"/>
    </source>
</evidence>
<evidence type="ECO:0000313" key="11">
    <source>
        <dbReference type="EMBL" id="KAK8944330.1"/>
    </source>
</evidence>
<dbReference type="SMART" id="SM01193">
    <property type="entry name" value="Enolase_N"/>
    <property type="match status" value="1"/>
</dbReference>
<name>A0AAP0BLU4_9ASPA</name>
<dbReference type="Pfam" id="PF00113">
    <property type="entry name" value="Enolase_C"/>
    <property type="match status" value="1"/>
</dbReference>
<dbReference type="GO" id="GO:0004634">
    <property type="term" value="F:phosphopyruvate hydratase activity"/>
    <property type="evidence" value="ECO:0007669"/>
    <property type="project" value="UniProtKB-EC"/>
</dbReference>
<reference evidence="11 12" key="1">
    <citation type="journal article" date="2022" name="Nat. Plants">
        <title>Genomes of leafy and leafless Platanthera orchids illuminate the evolution of mycoheterotrophy.</title>
        <authorList>
            <person name="Li M.H."/>
            <person name="Liu K.W."/>
            <person name="Li Z."/>
            <person name="Lu H.C."/>
            <person name="Ye Q.L."/>
            <person name="Zhang D."/>
            <person name="Wang J.Y."/>
            <person name="Li Y.F."/>
            <person name="Zhong Z.M."/>
            <person name="Liu X."/>
            <person name="Yu X."/>
            <person name="Liu D.K."/>
            <person name="Tu X.D."/>
            <person name="Liu B."/>
            <person name="Hao Y."/>
            <person name="Liao X.Y."/>
            <person name="Jiang Y.T."/>
            <person name="Sun W.H."/>
            <person name="Chen J."/>
            <person name="Chen Y.Q."/>
            <person name="Ai Y."/>
            <person name="Zhai J.W."/>
            <person name="Wu S.S."/>
            <person name="Zhou Z."/>
            <person name="Hsiao Y.Y."/>
            <person name="Wu W.L."/>
            <person name="Chen Y.Y."/>
            <person name="Lin Y.F."/>
            <person name="Hsu J.L."/>
            <person name="Li C.Y."/>
            <person name="Wang Z.W."/>
            <person name="Zhao X."/>
            <person name="Zhong W.Y."/>
            <person name="Ma X.K."/>
            <person name="Ma L."/>
            <person name="Huang J."/>
            <person name="Chen G.Z."/>
            <person name="Huang M.Z."/>
            <person name="Huang L."/>
            <person name="Peng D.H."/>
            <person name="Luo Y.B."/>
            <person name="Zou S.Q."/>
            <person name="Chen S.P."/>
            <person name="Lan S."/>
            <person name="Tsai W.C."/>
            <person name="Van de Peer Y."/>
            <person name="Liu Z.J."/>
        </authorList>
    </citation>
    <scope>NUCLEOTIDE SEQUENCE [LARGE SCALE GENOMIC DNA]</scope>
    <source>
        <strain evidence="11">Lor287</strain>
    </source>
</reference>
<feature type="domain" description="Enolase C-terminal TIM barrel" evidence="9">
    <location>
        <begin position="197"/>
        <end position="491"/>
    </location>
</feature>
<evidence type="ECO:0000256" key="4">
    <source>
        <dbReference type="ARBA" id="ARBA00012058"/>
    </source>
</evidence>
<dbReference type="AlphaFoldDB" id="A0AAP0BLU4"/>
<dbReference type="InterPro" id="IPR000941">
    <property type="entry name" value="Enolase"/>
</dbReference>
<evidence type="ECO:0000256" key="6">
    <source>
        <dbReference type="ARBA" id="ARBA00023152"/>
    </source>
</evidence>
<dbReference type="FunFam" id="3.20.20.120:FF:000002">
    <property type="entry name" value="Enolase 1"/>
    <property type="match status" value="1"/>
</dbReference>
<dbReference type="SMART" id="SM01192">
    <property type="entry name" value="Enolase_C"/>
    <property type="match status" value="1"/>
</dbReference>
<dbReference type="PRINTS" id="PR00148">
    <property type="entry name" value="ENOLASE"/>
</dbReference>
<dbReference type="GO" id="GO:0000015">
    <property type="term" value="C:phosphopyruvate hydratase complex"/>
    <property type="evidence" value="ECO:0007669"/>
    <property type="project" value="InterPro"/>
</dbReference>
<gene>
    <name evidence="11" type="primary">ENO2</name>
    <name evidence="11" type="ORF">KSP39_PZI007949</name>
</gene>
<dbReference type="EMBL" id="JBBWWQ010000006">
    <property type="protein sequence ID" value="KAK8944330.1"/>
    <property type="molecule type" value="Genomic_DNA"/>
</dbReference>
<feature type="region of interest" description="Disordered" evidence="8">
    <location>
        <begin position="537"/>
        <end position="558"/>
    </location>
</feature>
<dbReference type="HAMAP" id="MF_00318">
    <property type="entry name" value="Enolase"/>
    <property type="match status" value="1"/>
</dbReference>
<dbReference type="CDD" id="cd03313">
    <property type="entry name" value="enolase"/>
    <property type="match status" value="1"/>
</dbReference>
<comment type="caution">
    <text evidence="11">The sequence shown here is derived from an EMBL/GenBank/DDBJ whole genome shotgun (WGS) entry which is preliminary data.</text>
</comment>
<evidence type="ECO:0000256" key="1">
    <source>
        <dbReference type="ARBA" id="ARBA00001946"/>
    </source>
</evidence>